<keyword evidence="3 7" id="KW-1133">Transmembrane helix</keyword>
<evidence type="ECO:0000256" key="5">
    <source>
        <dbReference type="ARBA" id="ARBA00023098"/>
    </source>
</evidence>
<proteinExistence type="predicted"/>
<accession>A0ABT3P350</accession>
<feature type="transmembrane region" description="Helical" evidence="7">
    <location>
        <begin position="15"/>
        <end position="33"/>
    </location>
</feature>
<reference evidence="9" key="1">
    <citation type="submission" date="2022-11" db="EMBL/GenBank/DDBJ databases">
        <title>Alteromonas sp. nov., isolated from sea water of the Qingdao.</title>
        <authorList>
            <person name="Wang Q."/>
        </authorList>
    </citation>
    <scope>NUCLEOTIDE SEQUENCE</scope>
    <source>
        <strain evidence="9">ASW11-7</strain>
    </source>
</reference>
<dbReference type="RefSeq" id="WP_265615863.1">
    <property type="nucleotide sequence ID" value="NZ_JAPFRD010000002.1"/>
</dbReference>
<sequence>MYDFLIDSFYLIGDTATKLFGIALIFLALAFIVKGKKAISALRTALPNTVFNINIMALNLLLLTPVLVWISQLQKQHNLLLIQPDTWQSIPEPLVIFVAVFLGDFIGYWRHRFEHTSFLWPSHMMHHSDANMTWLTLERFHPINRLSTFIIDSTFLLAVGLPPYAILINGLVRHYYGFFIHADLPWAYGKLGYVFVSPVMHRWHHAEEQAAHKTNFATVFAVFDLAFGTYRVPGLCTKPLGVKGQSSASLVAQLIYPFRFSSYKTGAARQQYESKIHAQPTEKTLR</sequence>
<evidence type="ECO:0000256" key="2">
    <source>
        <dbReference type="ARBA" id="ARBA00022692"/>
    </source>
</evidence>
<keyword evidence="10" id="KW-1185">Reference proteome</keyword>
<evidence type="ECO:0000313" key="9">
    <source>
        <dbReference type="EMBL" id="MCW8107162.1"/>
    </source>
</evidence>
<feature type="transmembrane region" description="Helical" evidence="7">
    <location>
        <begin position="45"/>
        <end position="70"/>
    </location>
</feature>
<keyword evidence="2 7" id="KW-0812">Transmembrane</keyword>
<dbReference type="EMBL" id="JAPFRD010000002">
    <property type="protein sequence ID" value="MCW8107162.1"/>
    <property type="molecule type" value="Genomic_DNA"/>
</dbReference>
<dbReference type="Proteomes" id="UP001142810">
    <property type="component" value="Unassembled WGS sequence"/>
</dbReference>
<comment type="caution">
    <text evidence="9">The sequence shown here is derived from an EMBL/GenBank/DDBJ whole genome shotgun (WGS) entry which is preliminary data.</text>
</comment>
<evidence type="ECO:0000313" key="10">
    <source>
        <dbReference type="Proteomes" id="UP001142810"/>
    </source>
</evidence>
<gene>
    <name evidence="9" type="ORF">OPS25_01420</name>
</gene>
<dbReference type="InterPro" id="IPR006694">
    <property type="entry name" value="Fatty_acid_hydroxylase"/>
</dbReference>
<dbReference type="InterPro" id="IPR051689">
    <property type="entry name" value="Sterol_desaturase/TMEM195"/>
</dbReference>
<evidence type="ECO:0000256" key="6">
    <source>
        <dbReference type="ARBA" id="ARBA00023136"/>
    </source>
</evidence>
<evidence type="ECO:0000256" key="4">
    <source>
        <dbReference type="ARBA" id="ARBA00023002"/>
    </source>
</evidence>
<name>A0ABT3P350_9ALTE</name>
<evidence type="ECO:0000259" key="8">
    <source>
        <dbReference type="Pfam" id="PF04116"/>
    </source>
</evidence>
<dbReference type="Pfam" id="PF04116">
    <property type="entry name" value="FA_hydroxylase"/>
    <property type="match status" value="1"/>
</dbReference>
<evidence type="ECO:0000256" key="1">
    <source>
        <dbReference type="ARBA" id="ARBA00004127"/>
    </source>
</evidence>
<feature type="domain" description="Fatty acid hydroxylase" evidence="8">
    <location>
        <begin position="97"/>
        <end position="229"/>
    </location>
</feature>
<feature type="transmembrane region" description="Helical" evidence="7">
    <location>
        <begin position="90"/>
        <end position="109"/>
    </location>
</feature>
<keyword evidence="5" id="KW-0443">Lipid metabolism</keyword>
<dbReference type="PANTHER" id="PTHR21624">
    <property type="entry name" value="STEROL DESATURASE-RELATED PROTEIN"/>
    <property type="match status" value="1"/>
</dbReference>
<protein>
    <submittedName>
        <fullName evidence="9">Sterol desaturase family protein</fullName>
    </submittedName>
</protein>
<evidence type="ECO:0000256" key="7">
    <source>
        <dbReference type="SAM" id="Phobius"/>
    </source>
</evidence>
<organism evidence="9 10">
    <name type="scientific">Alteromonas aquimaris</name>
    <dbReference type="NCBI Taxonomy" id="2998417"/>
    <lineage>
        <taxon>Bacteria</taxon>
        <taxon>Pseudomonadati</taxon>
        <taxon>Pseudomonadota</taxon>
        <taxon>Gammaproteobacteria</taxon>
        <taxon>Alteromonadales</taxon>
        <taxon>Alteromonadaceae</taxon>
        <taxon>Alteromonas/Salinimonas group</taxon>
        <taxon>Alteromonas</taxon>
    </lineage>
</organism>
<evidence type="ECO:0000256" key="3">
    <source>
        <dbReference type="ARBA" id="ARBA00022989"/>
    </source>
</evidence>
<keyword evidence="6 7" id="KW-0472">Membrane</keyword>
<comment type="subcellular location">
    <subcellularLocation>
        <location evidence="1">Endomembrane system</location>
        <topology evidence="1">Multi-pass membrane protein</topology>
    </subcellularLocation>
</comment>
<keyword evidence="4" id="KW-0560">Oxidoreductase</keyword>
<dbReference type="PANTHER" id="PTHR21624:SF1">
    <property type="entry name" value="ALKYLGLYCEROL MONOOXYGENASE"/>
    <property type="match status" value="1"/>
</dbReference>